<keyword evidence="1" id="KW-0472">Membrane</keyword>
<dbReference type="OrthoDB" id="8617525at2"/>
<feature type="transmembrane region" description="Helical" evidence="1">
    <location>
        <begin position="131"/>
        <end position="149"/>
    </location>
</feature>
<keyword evidence="3" id="KW-1185">Reference proteome</keyword>
<name>A0A4U0QCL2_9NEIS</name>
<comment type="caution">
    <text evidence="2">The sequence shown here is derived from an EMBL/GenBank/DDBJ whole genome shotgun (WGS) entry which is preliminary data.</text>
</comment>
<reference evidence="2 3" key="1">
    <citation type="submission" date="2019-04" db="EMBL/GenBank/DDBJ databases">
        <title>Chitiniphilus eburnea sp. nov., a novel chitinolytic bacterium isolated from aquaculture sludge.</title>
        <authorList>
            <person name="Sheng M."/>
        </authorList>
    </citation>
    <scope>NUCLEOTIDE SEQUENCE [LARGE SCALE GENOMIC DNA]</scope>
    <source>
        <strain evidence="2 3">HX-2-15</strain>
    </source>
</reference>
<feature type="transmembrane region" description="Helical" evidence="1">
    <location>
        <begin position="108"/>
        <end position="125"/>
    </location>
</feature>
<accession>A0A4U0QCL2</accession>
<feature type="transmembrane region" description="Helical" evidence="1">
    <location>
        <begin position="74"/>
        <end position="96"/>
    </location>
</feature>
<evidence type="ECO:0000313" key="2">
    <source>
        <dbReference type="EMBL" id="TJZ79163.1"/>
    </source>
</evidence>
<dbReference type="Proteomes" id="UP000310016">
    <property type="component" value="Unassembled WGS sequence"/>
</dbReference>
<organism evidence="2 3">
    <name type="scientific">Chitiniphilus eburneus</name>
    <dbReference type="NCBI Taxonomy" id="2571148"/>
    <lineage>
        <taxon>Bacteria</taxon>
        <taxon>Pseudomonadati</taxon>
        <taxon>Pseudomonadota</taxon>
        <taxon>Betaproteobacteria</taxon>
        <taxon>Neisseriales</taxon>
        <taxon>Chitinibacteraceae</taxon>
        <taxon>Chitiniphilus</taxon>
    </lineage>
</organism>
<keyword evidence="1" id="KW-1133">Transmembrane helix</keyword>
<evidence type="ECO:0000256" key="1">
    <source>
        <dbReference type="SAM" id="Phobius"/>
    </source>
</evidence>
<proteinExistence type="predicted"/>
<dbReference type="AlphaFoldDB" id="A0A4U0QCL2"/>
<protein>
    <submittedName>
        <fullName evidence="2">Uncharacterized protein</fullName>
    </submittedName>
</protein>
<gene>
    <name evidence="2" type="ORF">FAZ21_02435</name>
</gene>
<sequence length="162" mass="17500">MDQDNPYAASSADLTQVAVPRPGSPVKAVLYAFLLDFVGSHLLGVVLGIAYGTLLTLGGMPLDRLEAHMASLSWYSPYMLTATVLGTMISLLAGFVCARIAKRHEYRYALIAATLTCVLTAWLTWRQLSTTWLSLTLLAYAASLLGAHWGRKVNRKAQVAAG</sequence>
<feature type="transmembrane region" description="Helical" evidence="1">
    <location>
        <begin position="29"/>
        <end position="54"/>
    </location>
</feature>
<evidence type="ECO:0000313" key="3">
    <source>
        <dbReference type="Proteomes" id="UP000310016"/>
    </source>
</evidence>
<dbReference type="RefSeq" id="WP_136771677.1">
    <property type="nucleotide sequence ID" value="NZ_CP156074.1"/>
</dbReference>
<keyword evidence="1" id="KW-0812">Transmembrane</keyword>
<dbReference type="EMBL" id="SUMF01000001">
    <property type="protein sequence ID" value="TJZ79163.1"/>
    <property type="molecule type" value="Genomic_DNA"/>
</dbReference>